<dbReference type="GO" id="GO:0005886">
    <property type="term" value="C:plasma membrane"/>
    <property type="evidence" value="ECO:0007669"/>
    <property type="project" value="TreeGrafter"/>
</dbReference>
<dbReference type="InterPro" id="IPR045221">
    <property type="entry name" value="Sphingomyelin_synth-like"/>
</dbReference>
<dbReference type="Pfam" id="PF14360">
    <property type="entry name" value="PAP2_C"/>
    <property type="match status" value="1"/>
</dbReference>
<keyword evidence="6 9" id="KW-1133">Transmembrane helix</keyword>
<feature type="domain" description="Sphingomyelin synthase-like" evidence="10">
    <location>
        <begin position="174"/>
        <end position="244"/>
    </location>
</feature>
<dbReference type="GO" id="GO:0005789">
    <property type="term" value="C:endoplasmic reticulum membrane"/>
    <property type="evidence" value="ECO:0007669"/>
    <property type="project" value="TreeGrafter"/>
</dbReference>
<feature type="transmembrane region" description="Helical" evidence="9">
    <location>
        <begin position="111"/>
        <end position="130"/>
    </location>
</feature>
<accession>A0A383VA77</accession>
<dbReference type="STRING" id="3088.A0A383VA77"/>
<dbReference type="PANTHER" id="PTHR21290">
    <property type="entry name" value="SPHINGOMYELIN SYNTHETASE"/>
    <property type="match status" value="1"/>
</dbReference>
<protein>
    <recommendedName>
        <fullName evidence="10">Sphingomyelin synthase-like domain-containing protein</fullName>
    </recommendedName>
</protein>
<evidence type="ECO:0000313" key="11">
    <source>
        <dbReference type="EMBL" id="SZX61843.1"/>
    </source>
</evidence>
<evidence type="ECO:0000256" key="3">
    <source>
        <dbReference type="ARBA" id="ARBA00022679"/>
    </source>
</evidence>
<dbReference type="PANTHER" id="PTHR21290:SF62">
    <property type="entry name" value="PHOSPHATIDYLINOSITOL:CERAMIDE INOSITOLPHOSPHOTRANSFERASE 1-RELATED"/>
    <property type="match status" value="1"/>
</dbReference>
<proteinExistence type="inferred from homology"/>
<evidence type="ECO:0000256" key="5">
    <source>
        <dbReference type="ARBA" id="ARBA00022919"/>
    </source>
</evidence>
<dbReference type="GO" id="GO:0047493">
    <property type="term" value="F:ceramide cholinephosphotransferase activity"/>
    <property type="evidence" value="ECO:0007669"/>
    <property type="project" value="TreeGrafter"/>
</dbReference>
<dbReference type="GO" id="GO:0033188">
    <property type="term" value="F:sphingomyelin synthase activity"/>
    <property type="evidence" value="ECO:0007669"/>
    <property type="project" value="TreeGrafter"/>
</dbReference>
<dbReference type="AlphaFoldDB" id="A0A383VA77"/>
<feature type="transmembrane region" description="Helical" evidence="9">
    <location>
        <begin position="227"/>
        <end position="247"/>
    </location>
</feature>
<keyword evidence="12" id="KW-1185">Reference proteome</keyword>
<comment type="similarity">
    <text evidence="2">Belongs to the sphingomyelin synthase family.</text>
</comment>
<evidence type="ECO:0000256" key="4">
    <source>
        <dbReference type="ARBA" id="ARBA00022692"/>
    </source>
</evidence>
<keyword evidence="4 9" id="KW-0812">Transmembrane</keyword>
<dbReference type="GO" id="GO:0000139">
    <property type="term" value="C:Golgi membrane"/>
    <property type="evidence" value="ECO:0007669"/>
    <property type="project" value="TreeGrafter"/>
</dbReference>
<dbReference type="GO" id="GO:0005802">
    <property type="term" value="C:trans-Golgi network"/>
    <property type="evidence" value="ECO:0007669"/>
    <property type="project" value="TreeGrafter"/>
</dbReference>
<dbReference type="InterPro" id="IPR025749">
    <property type="entry name" value="Sphingomyelin_synth-like_dom"/>
</dbReference>
<keyword evidence="3" id="KW-0808">Transferase</keyword>
<feature type="transmembrane region" description="Helical" evidence="9">
    <location>
        <begin position="202"/>
        <end position="221"/>
    </location>
</feature>
<name>A0A383VA77_TETOB</name>
<keyword evidence="7" id="KW-0443">Lipid metabolism</keyword>
<organism evidence="11 12">
    <name type="scientific">Tetradesmus obliquus</name>
    <name type="common">Green alga</name>
    <name type="synonym">Acutodesmus obliquus</name>
    <dbReference type="NCBI Taxonomy" id="3088"/>
    <lineage>
        <taxon>Eukaryota</taxon>
        <taxon>Viridiplantae</taxon>
        <taxon>Chlorophyta</taxon>
        <taxon>core chlorophytes</taxon>
        <taxon>Chlorophyceae</taxon>
        <taxon>CS clade</taxon>
        <taxon>Sphaeropleales</taxon>
        <taxon>Scenedesmaceae</taxon>
        <taxon>Tetradesmus</taxon>
    </lineage>
</organism>
<dbReference type="GO" id="GO:0046513">
    <property type="term" value="P:ceramide biosynthetic process"/>
    <property type="evidence" value="ECO:0007669"/>
    <property type="project" value="TreeGrafter"/>
</dbReference>
<gene>
    <name evidence="11" type="ORF">BQ4739_LOCUS2399</name>
</gene>
<keyword evidence="5" id="KW-0746">Sphingolipid metabolism</keyword>
<feature type="transmembrane region" description="Helical" evidence="9">
    <location>
        <begin position="85"/>
        <end position="104"/>
    </location>
</feature>
<sequence>MEQFHKQPFGVILNATSTRQRIKNELLLLRSRWHIILLGLAFQYVHGIFTQLAYRMHQPTGQPLHDIGFKLIPELPADARWVSEAIFTALLLSFIAWSFTPLLAQRSFSTAVLWTRLLTVLVVCQSLRILSFSSTQLPGPAPHCHAGTLTATRPPVTAWWQHLVVDVRRQVATSCGDLIFSSHMTFILTGVLAYTHYGSKRLVKAAAWAAAAVLALLIIAARKHYTVDVVIAWYVVPMVYTLLHVFWRQRCSSSSSYDALPTTADDSMAMPPGKATAGCFVMVTGVPASGKQELELPSSWGAADSSCRCSADGTAPGTGSSSYCSSYNISPRSGDGYAGAAGAGCSSSTGRTVSPRRARNVWLFGHAPWRQQQQFAATAAGTAADVEAGSAGL</sequence>
<keyword evidence="8 9" id="KW-0472">Membrane</keyword>
<evidence type="ECO:0000256" key="9">
    <source>
        <dbReference type="SAM" id="Phobius"/>
    </source>
</evidence>
<evidence type="ECO:0000313" key="12">
    <source>
        <dbReference type="Proteomes" id="UP000256970"/>
    </source>
</evidence>
<dbReference type="Proteomes" id="UP000256970">
    <property type="component" value="Unassembled WGS sequence"/>
</dbReference>
<evidence type="ECO:0000256" key="1">
    <source>
        <dbReference type="ARBA" id="ARBA00004141"/>
    </source>
</evidence>
<evidence type="ECO:0000256" key="6">
    <source>
        <dbReference type="ARBA" id="ARBA00022989"/>
    </source>
</evidence>
<dbReference type="GO" id="GO:0045140">
    <property type="term" value="F:inositol phosphoceramide synthase activity"/>
    <property type="evidence" value="ECO:0007669"/>
    <property type="project" value="TreeGrafter"/>
</dbReference>
<evidence type="ECO:0000256" key="8">
    <source>
        <dbReference type="ARBA" id="ARBA00023136"/>
    </source>
</evidence>
<reference evidence="11 12" key="1">
    <citation type="submission" date="2016-10" db="EMBL/GenBank/DDBJ databases">
        <authorList>
            <person name="Cai Z."/>
        </authorList>
    </citation>
    <scope>NUCLEOTIDE SEQUENCE [LARGE SCALE GENOMIC DNA]</scope>
</reference>
<comment type="subcellular location">
    <subcellularLocation>
        <location evidence="1">Membrane</location>
        <topology evidence="1">Multi-pass membrane protein</topology>
    </subcellularLocation>
</comment>
<feature type="transmembrane region" description="Helical" evidence="9">
    <location>
        <begin position="33"/>
        <end position="54"/>
    </location>
</feature>
<evidence type="ECO:0000256" key="2">
    <source>
        <dbReference type="ARBA" id="ARBA00005441"/>
    </source>
</evidence>
<evidence type="ECO:0000256" key="7">
    <source>
        <dbReference type="ARBA" id="ARBA00023098"/>
    </source>
</evidence>
<feature type="transmembrane region" description="Helical" evidence="9">
    <location>
        <begin position="178"/>
        <end position="195"/>
    </location>
</feature>
<dbReference type="EMBL" id="FNXT01000178">
    <property type="protein sequence ID" value="SZX61843.1"/>
    <property type="molecule type" value="Genomic_DNA"/>
</dbReference>
<evidence type="ECO:0000259" key="10">
    <source>
        <dbReference type="Pfam" id="PF14360"/>
    </source>
</evidence>